<dbReference type="InterPro" id="IPR000719">
    <property type="entry name" value="Prot_kinase_dom"/>
</dbReference>
<dbReference type="PANTHER" id="PTHR48007">
    <property type="entry name" value="LEUCINE-RICH REPEAT RECEPTOR-LIKE PROTEIN KINASE PXC1"/>
    <property type="match status" value="1"/>
</dbReference>
<keyword evidence="3" id="KW-0808">Transferase</keyword>
<dbReference type="AlphaFoldDB" id="A0AAW2KDU3"/>
<comment type="caution">
    <text evidence="3">The sequence shown here is derived from an EMBL/GenBank/DDBJ whole genome shotgun (WGS) entry which is preliminary data.</text>
</comment>
<feature type="domain" description="Protein kinase" evidence="2">
    <location>
        <begin position="372"/>
        <end position="598"/>
    </location>
</feature>
<organism evidence="3">
    <name type="scientific">Sesamum radiatum</name>
    <name type="common">Black benniseed</name>
    <dbReference type="NCBI Taxonomy" id="300843"/>
    <lineage>
        <taxon>Eukaryota</taxon>
        <taxon>Viridiplantae</taxon>
        <taxon>Streptophyta</taxon>
        <taxon>Embryophyta</taxon>
        <taxon>Tracheophyta</taxon>
        <taxon>Spermatophyta</taxon>
        <taxon>Magnoliopsida</taxon>
        <taxon>eudicotyledons</taxon>
        <taxon>Gunneridae</taxon>
        <taxon>Pentapetalae</taxon>
        <taxon>asterids</taxon>
        <taxon>lamiids</taxon>
        <taxon>Lamiales</taxon>
        <taxon>Pedaliaceae</taxon>
        <taxon>Sesamum</taxon>
    </lineage>
</organism>
<dbReference type="Gene3D" id="1.10.510.10">
    <property type="entry name" value="Transferase(Phosphotransferase) domain 1"/>
    <property type="match status" value="2"/>
</dbReference>
<evidence type="ECO:0000313" key="3">
    <source>
        <dbReference type="EMBL" id="KAL0304121.1"/>
    </source>
</evidence>
<keyword evidence="1" id="KW-0067">ATP-binding</keyword>
<dbReference type="InterPro" id="IPR046959">
    <property type="entry name" value="PRK1-6/SRF4-like"/>
</dbReference>
<dbReference type="GO" id="GO:0004672">
    <property type="term" value="F:protein kinase activity"/>
    <property type="evidence" value="ECO:0007669"/>
    <property type="project" value="InterPro"/>
</dbReference>
<feature type="binding site" evidence="1">
    <location>
        <position position="100"/>
    </location>
    <ligand>
        <name>ATP</name>
        <dbReference type="ChEBI" id="CHEBI:30616"/>
    </ligand>
</feature>
<reference evidence="3" key="2">
    <citation type="journal article" date="2024" name="Plant">
        <title>Genomic evolution and insights into agronomic trait innovations of Sesamum species.</title>
        <authorList>
            <person name="Miao H."/>
            <person name="Wang L."/>
            <person name="Qu L."/>
            <person name="Liu H."/>
            <person name="Sun Y."/>
            <person name="Le M."/>
            <person name="Wang Q."/>
            <person name="Wei S."/>
            <person name="Zheng Y."/>
            <person name="Lin W."/>
            <person name="Duan Y."/>
            <person name="Cao H."/>
            <person name="Xiong S."/>
            <person name="Wang X."/>
            <person name="Wei L."/>
            <person name="Li C."/>
            <person name="Ma Q."/>
            <person name="Ju M."/>
            <person name="Zhao R."/>
            <person name="Li G."/>
            <person name="Mu C."/>
            <person name="Tian Q."/>
            <person name="Mei H."/>
            <person name="Zhang T."/>
            <person name="Gao T."/>
            <person name="Zhang H."/>
        </authorList>
    </citation>
    <scope>NUCLEOTIDE SEQUENCE</scope>
    <source>
        <strain evidence="3">G02</strain>
    </source>
</reference>
<protein>
    <submittedName>
        <fullName evidence="3">Inactive receptor kinase</fullName>
    </submittedName>
</protein>
<dbReference type="Pfam" id="PF07714">
    <property type="entry name" value="PK_Tyr_Ser-Thr"/>
    <property type="match status" value="2"/>
</dbReference>
<reference evidence="3" key="1">
    <citation type="submission" date="2020-06" db="EMBL/GenBank/DDBJ databases">
        <authorList>
            <person name="Li T."/>
            <person name="Hu X."/>
            <person name="Zhang T."/>
            <person name="Song X."/>
            <person name="Zhang H."/>
            <person name="Dai N."/>
            <person name="Sheng W."/>
            <person name="Hou X."/>
            <person name="Wei L."/>
        </authorList>
    </citation>
    <scope>NUCLEOTIDE SEQUENCE</scope>
    <source>
        <strain evidence="3">G02</strain>
        <tissue evidence="3">Leaf</tissue>
    </source>
</reference>
<dbReference type="PANTHER" id="PTHR48007:SF4">
    <property type="entry name" value="LEUCINE-RICH REPEAT RECEPTOR-LIKE PROTEIN KINASE PXC1"/>
    <property type="match status" value="1"/>
</dbReference>
<keyword evidence="3" id="KW-0418">Kinase</keyword>
<keyword evidence="3" id="KW-0675">Receptor</keyword>
<dbReference type="EMBL" id="JACGWJ010000029">
    <property type="protein sequence ID" value="KAL0304121.1"/>
    <property type="molecule type" value="Genomic_DNA"/>
</dbReference>
<dbReference type="InterPro" id="IPR017441">
    <property type="entry name" value="Protein_kinase_ATP_BS"/>
</dbReference>
<dbReference type="GO" id="GO:0005524">
    <property type="term" value="F:ATP binding"/>
    <property type="evidence" value="ECO:0007669"/>
    <property type="project" value="UniProtKB-UniRule"/>
</dbReference>
<keyword evidence="1" id="KW-0547">Nucleotide-binding</keyword>
<accession>A0AAW2KDU3</accession>
<dbReference type="InterPro" id="IPR011009">
    <property type="entry name" value="Kinase-like_dom_sf"/>
</dbReference>
<feature type="domain" description="Protein kinase" evidence="2">
    <location>
        <begin position="72"/>
        <end position="342"/>
    </location>
</feature>
<dbReference type="SUPFAM" id="SSF56112">
    <property type="entry name" value="Protein kinase-like (PK-like)"/>
    <property type="match status" value="2"/>
</dbReference>
<proteinExistence type="predicted"/>
<dbReference type="InterPro" id="IPR001245">
    <property type="entry name" value="Ser-Thr/Tyr_kinase_cat_dom"/>
</dbReference>
<dbReference type="PROSITE" id="PS50011">
    <property type="entry name" value="PROTEIN_KINASE_DOM"/>
    <property type="match status" value="2"/>
</dbReference>
<sequence length="598" mass="66508">MSRNYDNWERLVSAVLRKEQLWQLFHAQSRSPASYLKHQQIENGVVKLLIPLPKLVLASGFPPVFDVGEVVLSSAEFLGSGTFGSTYMVAMENGVNIVVKRLMPMDISVAEFKRQMEIVGNVRHENVAALRTYYFSKGERFMLYDYYGNGSVFALLHGQASENPNHVDWATRLRIAIGTARGIAEIHTQNGGKLVHGNIKSSNIFLNPQEYGCVSDLGVANMAAIKFMPTARCYAPEVKNTRTMSQASDVYSFGILLLELLTRKSPVHVPGGPEAVDLVKLVSSVKGKDMTAKVFDADLLKYPTIREQMVEVLQMGISCVAKSLKRRPKMSEVVKMLEDISIINMVTYVSSGSKLVFVADENPTFDLAGMLNASAQILGHGTFGTAYMASFDNGDTIMIRRLRVVIAFWELQQHTEIIGRIRHEHVAKLRAYIIEKEEALLVYEYYNQNSIYALLHGKRGTVETHLDWETRVRIAVGAARGIAHIHQQDGGKLVHGNIKSSNIFLNQQNYGLVSDAGLAQLTNPINRNILRGYCAPEVHDTKNVSQASDVYSFGVVLLELVSGRRTQGTTSLGKVVSIVDWIQSLSPNDWTAKVWITV</sequence>
<dbReference type="PROSITE" id="PS00107">
    <property type="entry name" value="PROTEIN_KINASE_ATP"/>
    <property type="match status" value="1"/>
</dbReference>
<evidence type="ECO:0000259" key="2">
    <source>
        <dbReference type="PROSITE" id="PS50011"/>
    </source>
</evidence>
<name>A0AAW2KDU3_SESRA</name>
<dbReference type="Gene3D" id="3.30.200.20">
    <property type="entry name" value="Phosphorylase Kinase, domain 1"/>
    <property type="match status" value="2"/>
</dbReference>
<evidence type="ECO:0000256" key="1">
    <source>
        <dbReference type="PROSITE-ProRule" id="PRU10141"/>
    </source>
</evidence>
<gene>
    <name evidence="3" type="ORF">Sradi_6280200</name>
</gene>